<dbReference type="Pfam" id="PF18759">
    <property type="entry name" value="Plavaka"/>
    <property type="match status" value="1"/>
</dbReference>
<feature type="region of interest" description="Disordered" evidence="1">
    <location>
        <begin position="92"/>
        <end position="119"/>
    </location>
</feature>
<dbReference type="InParanoid" id="A0A165VVV7"/>
<dbReference type="Proteomes" id="UP000076761">
    <property type="component" value="Unassembled WGS sequence"/>
</dbReference>
<evidence type="ECO:0000259" key="2">
    <source>
        <dbReference type="PROSITE" id="PS00028"/>
    </source>
</evidence>
<keyword evidence="4" id="KW-1185">Reference proteome</keyword>
<accession>A0A165VVV7</accession>
<feature type="region of interest" description="Disordered" evidence="1">
    <location>
        <begin position="1069"/>
        <end position="1129"/>
    </location>
</feature>
<dbReference type="EMBL" id="KV425552">
    <property type="protein sequence ID" value="KZT30276.1"/>
    <property type="molecule type" value="Genomic_DNA"/>
</dbReference>
<feature type="domain" description="C2H2-type" evidence="2">
    <location>
        <begin position="5"/>
        <end position="28"/>
    </location>
</feature>
<feature type="region of interest" description="Disordered" evidence="1">
    <location>
        <begin position="700"/>
        <end position="719"/>
    </location>
</feature>
<dbReference type="PROSITE" id="PS00028">
    <property type="entry name" value="ZINC_FINGER_C2H2_1"/>
    <property type="match status" value="1"/>
</dbReference>
<dbReference type="OrthoDB" id="2687259at2759"/>
<feature type="compositionally biased region" description="Acidic residues" evidence="1">
    <location>
        <begin position="1086"/>
        <end position="1122"/>
    </location>
</feature>
<evidence type="ECO:0000313" key="4">
    <source>
        <dbReference type="Proteomes" id="UP000076761"/>
    </source>
</evidence>
<proteinExistence type="predicted"/>
<organism evidence="3 4">
    <name type="scientific">Neolentinus lepideus HHB14362 ss-1</name>
    <dbReference type="NCBI Taxonomy" id="1314782"/>
    <lineage>
        <taxon>Eukaryota</taxon>
        <taxon>Fungi</taxon>
        <taxon>Dikarya</taxon>
        <taxon>Basidiomycota</taxon>
        <taxon>Agaricomycotina</taxon>
        <taxon>Agaricomycetes</taxon>
        <taxon>Gloeophyllales</taxon>
        <taxon>Gloeophyllaceae</taxon>
        <taxon>Neolentinus</taxon>
    </lineage>
</organism>
<protein>
    <recommendedName>
        <fullName evidence="2">C2H2-type domain-containing protein</fullName>
    </recommendedName>
</protein>
<dbReference type="STRING" id="1314782.A0A165VVV7"/>
<dbReference type="AlphaFoldDB" id="A0A165VVV7"/>
<evidence type="ECO:0000313" key="3">
    <source>
        <dbReference type="EMBL" id="KZT30276.1"/>
    </source>
</evidence>
<reference evidence="3 4" key="1">
    <citation type="journal article" date="2016" name="Mol. Biol. Evol.">
        <title>Comparative Genomics of Early-Diverging Mushroom-Forming Fungi Provides Insights into the Origins of Lignocellulose Decay Capabilities.</title>
        <authorList>
            <person name="Nagy L.G."/>
            <person name="Riley R."/>
            <person name="Tritt A."/>
            <person name="Adam C."/>
            <person name="Daum C."/>
            <person name="Floudas D."/>
            <person name="Sun H."/>
            <person name="Yadav J.S."/>
            <person name="Pangilinan J."/>
            <person name="Larsson K.H."/>
            <person name="Matsuura K."/>
            <person name="Barry K."/>
            <person name="Labutti K."/>
            <person name="Kuo R."/>
            <person name="Ohm R.A."/>
            <person name="Bhattacharya S.S."/>
            <person name="Shirouzu T."/>
            <person name="Yoshinaga Y."/>
            <person name="Martin F.M."/>
            <person name="Grigoriev I.V."/>
            <person name="Hibbett D.S."/>
        </authorList>
    </citation>
    <scope>NUCLEOTIDE SEQUENCE [LARGE SCALE GENOMIC DNA]</scope>
    <source>
        <strain evidence="3 4">HHB14362 ss-1</strain>
    </source>
</reference>
<name>A0A165VVV7_9AGAM</name>
<evidence type="ECO:0000256" key="1">
    <source>
        <dbReference type="SAM" id="MobiDB-lite"/>
    </source>
</evidence>
<dbReference type="InterPro" id="IPR013087">
    <property type="entry name" value="Znf_C2H2_type"/>
</dbReference>
<dbReference type="InterPro" id="IPR041078">
    <property type="entry name" value="Plavaka"/>
</dbReference>
<sequence length="1129" mass="127784">MSLACVPACGRVFQSRAALGIHRAACPHLAAPDPSFANLAAWLAEKRSRKQRHQDDVPAPIAVESTSGDVQDSLWLAETDCERVLTAELQIVTPSDPVEDTPPPAAQPTGRGARKKRPTWKILEQLPQPTLSLADLSDVPDPSGLSDQNVTRAVMAPIVPSTFAPFKNISQWRLMNWMWQGSHMKSLEELNRLVDEVICAPDFRKEDFVGFDARRETAKLDVALSGDPMVPSPVSDGWREVDVRIEVPDGKTHRQAADPPIPTFDVPGLHYCSLVEVLKSAWMGVKGGRFHLLPFKEFWSREGLRTQRVYGELYMSDAFNAAHEQLQAKPQELGCELERVICALMFWSDSTHLASFGNASLWPIYLFFGNQSKYSRGKPSTSSCEHVAYIPKLPDAFHDYFKSISGTSPTADVLTHCRREIMHAHGIILKGEDGVTRRVYPRIFTYSADYPEKILLATVRNLGTCPCPRCKIPKSKICELGMKRDDARCTNDARNDNPRDFIYIDGKGVKSTAVKGLLATESLVPTKNAFSEKLSSFSFNLFSMLVVDLMHEFELGVWKVVFTHLIRILYAHGGDAIQMLNERFRLVATFGHGTIRRFSNNASAMKKLAARDFEDLLQCSLPVFEGLLAEPYDKHVQELLFALAEWHAGAKLRIHTEQTLEDLQSATTHLGARLRHFVKYTCPSFDTKELPREEAARVRRQQKRQANTNMVGNRTPGGRKRKLFNLSTYKCHALGDYPRQIRVFRTSDSYSTQTGEMEHKSVKSWYARTNKNNATRQITLLQRHKQAMIQHSKDVPSHGKPPRRRGGVAVDGADPLPYTPPDVHHHISHSRNSPLYVLHWLSSNAEDPALTDFLPKLQDHLLERLEDPDVVTEGQQFSEDQRARLIIPNDRIFAHKTMHVNYTTYDVRREQDTINPQTHTDIMMLQIDPEENAHAFTYARVLGIFHADILHNVLGTLPAVKRMEFLYVRWFRFLPVDDPGAFTFVNPDDVIRGIHLIPGFAHGQSVVTDNAVFARGDVEKEWNYHYVNFFVDRDMYMRYKGGGIGHHPVRTAENDPDDRREAVIDEDDAASELQSDGYAVARDATEDIEEEEEDEEEEVSEEEVGEDENEDEKMDEEPDEEAMAGYAAL</sequence>
<gene>
    <name evidence="3" type="ORF">NEOLEDRAFT_1153539</name>
</gene>